<name>A0ABX1DJY3_9HYPH</name>
<evidence type="ECO:0000313" key="2">
    <source>
        <dbReference type="EMBL" id="NKC03204.1"/>
    </source>
</evidence>
<protein>
    <submittedName>
        <fullName evidence="2">Uncharacterized protein</fullName>
    </submittedName>
</protein>
<keyword evidence="3" id="KW-1185">Reference proteome</keyword>
<dbReference type="Proteomes" id="UP000704467">
    <property type="component" value="Unassembled WGS sequence"/>
</dbReference>
<dbReference type="EMBL" id="JAAVLN010000001">
    <property type="protein sequence ID" value="NKC03204.1"/>
    <property type="molecule type" value="Genomic_DNA"/>
</dbReference>
<evidence type="ECO:0000313" key="3">
    <source>
        <dbReference type="Proteomes" id="UP000704467"/>
    </source>
</evidence>
<comment type="caution">
    <text evidence="2">The sequence shown here is derived from an EMBL/GenBank/DDBJ whole genome shotgun (WGS) entry which is preliminary data.</text>
</comment>
<accession>A0ABX1DJY3</accession>
<proteinExistence type="predicted"/>
<sequence>MPFPTAPPRKLAFEHALLDQFGLKTVQTLIQLPGSRLPLPILDSTGWLFGLYSPCHWQPFSRKAGSKTHFQVARNILTRRPLVKAVKPLLQKVFIHKNNWIANGATHFPPKDEECGANPSLFRCRYPQQIATSTAPVSAFHGEQAPARVLAGNGFRKSTEAARSTAACKADENGVYSNDKGGKGRPLPPVCSRWSHAR</sequence>
<evidence type="ECO:0000256" key="1">
    <source>
        <dbReference type="SAM" id="MobiDB-lite"/>
    </source>
</evidence>
<reference evidence="2 3" key="1">
    <citation type="submission" date="2020-03" db="EMBL/GenBank/DDBJ databases">
        <title>Whole genome sequencing of clinical and environmental type strains of Ochrobactrum.</title>
        <authorList>
            <person name="Dharne M."/>
        </authorList>
    </citation>
    <scope>NUCLEOTIDE SEQUENCE [LARGE SCALE GENOMIC DNA]</scope>
    <source>
        <strain evidence="2 3">CIP 109452</strain>
    </source>
</reference>
<gene>
    <name evidence="2" type="ORF">HED55_07090</name>
</gene>
<feature type="region of interest" description="Disordered" evidence="1">
    <location>
        <begin position="171"/>
        <end position="198"/>
    </location>
</feature>
<organism evidence="2 3">
    <name type="scientific">Brucella haematophila</name>
    <dbReference type="NCBI Taxonomy" id="419474"/>
    <lineage>
        <taxon>Bacteria</taxon>
        <taxon>Pseudomonadati</taxon>
        <taxon>Pseudomonadota</taxon>
        <taxon>Alphaproteobacteria</taxon>
        <taxon>Hyphomicrobiales</taxon>
        <taxon>Brucellaceae</taxon>
        <taxon>Brucella/Ochrobactrum group</taxon>
        <taxon>Brucella</taxon>
    </lineage>
</organism>